<protein>
    <submittedName>
        <fullName evidence="2">Uncharacterized protein</fullName>
    </submittedName>
</protein>
<dbReference type="AlphaFoldDB" id="A0A645BNT8"/>
<proteinExistence type="predicted"/>
<keyword evidence="1" id="KW-1133">Transmembrane helix</keyword>
<dbReference type="EMBL" id="VSSQ01021378">
    <property type="protein sequence ID" value="MPM66925.1"/>
    <property type="molecule type" value="Genomic_DNA"/>
</dbReference>
<keyword evidence="1" id="KW-0812">Transmembrane</keyword>
<sequence length="65" mass="6897">MSETVAHAAPLMPRVGIAVNTQLRTTLVVAAIIMLITGIVVLPSPCRMPVLTWCSPSMKIAVLIV</sequence>
<gene>
    <name evidence="2" type="ORF">SDC9_113839</name>
</gene>
<accession>A0A645BNT8</accession>
<reference evidence="2" key="1">
    <citation type="submission" date="2019-08" db="EMBL/GenBank/DDBJ databases">
        <authorList>
            <person name="Kucharzyk K."/>
            <person name="Murdoch R.W."/>
            <person name="Higgins S."/>
            <person name="Loffler F."/>
        </authorList>
    </citation>
    <scope>NUCLEOTIDE SEQUENCE</scope>
</reference>
<feature type="transmembrane region" description="Helical" evidence="1">
    <location>
        <begin position="23"/>
        <end position="42"/>
    </location>
</feature>
<organism evidence="2">
    <name type="scientific">bioreactor metagenome</name>
    <dbReference type="NCBI Taxonomy" id="1076179"/>
    <lineage>
        <taxon>unclassified sequences</taxon>
        <taxon>metagenomes</taxon>
        <taxon>ecological metagenomes</taxon>
    </lineage>
</organism>
<keyword evidence="1" id="KW-0472">Membrane</keyword>
<evidence type="ECO:0000313" key="2">
    <source>
        <dbReference type="EMBL" id="MPM66925.1"/>
    </source>
</evidence>
<comment type="caution">
    <text evidence="2">The sequence shown here is derived from an EMBL/GenBank/DDBJ whole genome shotgun (WGS) entry which is preliminary data.</text>
</comment>
<evidence type="ECO:0000256" key="1">
    <source>
        <dbReference type="SAM" id="Phobius"/>
    </source>
</evidence>
<name>A0A645BNT8_9ZZZZ</name>